<evidence type="ECO:0000256" key="1">
    <source>
        <dbReference type="SAM" id="MobiDB-lite"/>
    </source>
</evidence>
<dbReference type="Pfam" id="PF25942">
    <property type="entry name" value="Ig_halo"/>
    <property type="match status" value="1"/>
</dbReference>
<proteinExistence type="predicted"/>
<reference evidence="3 4" key="1">
    <citation type="journal article" date="2019" name="Int. J. Syst. Evol. Microbiol.">
        <title>The Global Catalogue of Microorganisms (GCM) 10K type strain sequencing project: providing services to taxonomists for standard genome sequencing and annotation.</title>
        <authorList>
            <consortium name="The Broad Institute Genomics Platform"/>
            <consortium name="The Broad Institute Genome Sequencing Center for Infectious Disease"/>
            <person name="Wu L."/>
            <person name="Ma J."/>
        </authorList>
    </citation>
    <scope>NUCLEOTIDE SEQUENCE [LARGE SCALE GENOMIC DNA]</scope>
    <source>
        <strain evidence="3 4">DT31</strain>
    </source>
</reference>
<organism evidence="3 4">
    <name type="scientific">Halobaculum lipolyticum</name>
    <dbReference type="NCBI Taxonomy" id="3032001"/>
    <lineage>
        <taxon>Archaea</taxon>
        <taxon>Methanobacteriati</taxon>
        <taxon>Methanobacteriota</taxon>
        <taxon>Stenosarchaea group</taxon>
        <taxon>Halobacteria</taxon>
        <taxon>Halobacteriales</taxon>
        <taxon>Haloferacaceae</taxon>
        <taxon>Halobaculum</taxon>
    </lineage>
</organism>
<dbReference type="RefSeq" id="WP_284032025.1">
    <property type="nucleotide sequence ID" value="NZ_CP126154.1"/>
</dbReference>
<dbReference type="Proteomes" id="UP001596461">
    <property type="component" value="Unassembled WGS sequence"/>
</dbReference>
<dbReference type="InterPro" id="IPR058929">
    <property type="entry name" value="Ig_halo"/>
</dbReference>
<feature type="region of interest" description="Disordered" evidence="1">
    <location>
        <begin position="29"/>
        <end position="54"/>
    </location>
</feature>
<keyword evidence="4" id="KW-1185">Reference proteome</keyword>
<gene>
    <name evidence="3" type="ORF">ACFQL9_06720</name>
</gene>
<sequence>MCPHDPSTLTRRRLLVTFAAGGVASLAGCTTDTRPTTDTDTPASRTTVATRRPTTTADDPIEVRVANDRATTVAVEVRVHHTDELLVDRTLSVAPGEYESVDSGIRRVGEYRLAVVLDGERAVDRTLAVDAYDVRTGANVIVEVTESDVRLLREE</sequence>
<accession>A0ABD5WA71</accession>
<feature type="domain" description="Ig-like" evidence="2">
    <location>
        <begin position="74"/>
        <end position="144"/>
    </location>
</feature>
<evidence type="ECO:0000313" key="4">
    <source>
        <dbReference type="Proteomes" id="UP001596461"/>
    </source>
</evidence>
<dbReference type="AlphaFoldDB" id="A0ABD5WA71"/>
<protein>
    <recommendedName>
        <fullName evidence="2">Ig-like domain-containing protein</fullName>
    </recommendedName>
</protein>
<comment type="caution">
    <text evidence="3">The sequence shown here is derived from an EMBL/GenBank/DDBJ whole genome shotgun (WGS) entry which is preliminary data.</text>
</comment>
<dbReference type="GeneID" id="81123848"/>
<dbReference type="PROSITE" id="PS51318">
    <property type="entry name" value="TAT"/>
    <property type="match status" value="1"/>
</dbReference>
<name>A0ABD5WA71_9EURY</name>
<evidence type="ECO:0000313" key="3">
    <source>
        <dbReference type="EMBL" id="MFC7069330.1"/>
    </source>
</evidence>
<evidence type="ECO:0000259" key="2">
    <source>
        <dbReference type="Pfam" id="PF25942"/>
    </source>
</evidence>
<dbReference type="InterPro" id="IPR006311">
    <property type="entry name" value="TAT_signal"/>
</dbReference>
<dbReference type="EMBL" id="JBHTAH010000004">
    <property type="protein sequence ID" value="MFC7069330.1"/>
    <property type="molecule type" value="Genomic_DNA"/>
</dbReference>
<feature type="compositionally biased region" description="Low complexity" evidence="1">
    <location>
        <begin position="30"/>
        <end position="54"/>
    </location>
</feature>